<dbReference type="PANTHER" id="PTHR43037">
    <property type="entry name" value="UNNAMED PRODUCT-RELATED"/>
    <property type="match status" value="1"/>
</dbReference>
<protein>
    <submittedName>
        <fullName evidence="4">Prolyl oligopeptidase family serine peptidase</fullName>
    </submittedName>
</protein>
<reference evidence="4 5" key="1">
    <citation type="submission" date="2021-05" db="EMBL/GenBank/DDBJ databases">
        <title>A Polyphasic approach of four new species of the genus Ohtaekwangia: Ohtaekwangia histidinii sp. nov., Ohtaekwangia cretensis sp. nov., Ohtaekwangia indiensis sp. nov., Ohtaekwangia reichenbachii sp. nov. from diverse environment.</title>
        <authorList>
            <person name="Octaviana S."/>
        </authorList>
    </citation>
    <scope>NUCLEOTIDE SEQUENCE [LARGE SCALE GENOMIC DNA]</scope>
    <source>
        <strain evidence="4 5">PWU4</strain>
    </source>
</reference>
<evidence type="ECO:0000259" key="2">
    <source>
        <dbReference type="PROSITE" id="PS50853"/>
    </source>
</evidence>
<dbReference type="Gene3D" id="3.90.182.10">
    <property type="entry name" value="Toxin - Anthrax Protective Antigen,domain 1"/>
    <property type="match status" value="1"/>
</dbReference>
<dbReference type="InterPro" id="IPR050955">
    <property type="entry name" value="Plant_Biomass_Hydrol_Est"/>
</dbReference>
<dbReference type="Pfam" id="PF07691">
    <property type="entry name" value="PA14"/>
    <property type="match status" value="1"/>
</dbReference>
<dbReference type="PROSITE" id="PS50853">
    <property type="entry name" value="FN3"/>
    <property type="match status" value="2"/>
</dbReference>
<feature type="domain" description="Fibronectin type-III" evidence="2">
    <location>
        <begin position="533"/>
        <end position="632"/>
    </location>
</feature>
<name>A0AAP2DJF7_9BACT</name>
<dbReference type="InterPro" id="IPR037524">
    <property type="entry name" value="PA14/GLEYA"/>
</dbReference>
<dbReference type="InterPro" id="IPR026444">
    <property type="entry name" value="Secre_tail"/>
</dbReference>
<dbReference type="SUPFAM" id="SSF49265">
    <property type="entry name" value="Fibronectin type III"/>
    <property type="match status" value="1"/>
</dbReference>
<dbReference type="PANTHER" id="PTHR43037:SF1">
    <property type="entry name" value="BLL1128 PROTEIN"/>
    <property type="match status" value="1"/>
</dbReference>
<feature type="domain" description="Fibronectin type-III" evidence="2">
    <location>
        <begin position="638"/>
        <end position="724"/>
    </location>
</feature>
<dbReference type="InterPro" id="IPR003961">
    <property type="entry name" value="FN3_dom"/>
</dbReference>
<dbReference type="Gene3D" id="2.60.40.10">
    <property type="entry name" value="Immunoglobulins"/>
    <property type="match status" value="2"/>
</dbReference>
<evidence type="ECO:0000313" key="4">
    <source>
        <dbReference type="EMBL" id="MBT1697400.1"/>
    </source>
</evidence>
<dbReference type="InterPro" id="IPR029058">
    <property type="entry name" value="AB_hydrolase_fold"/>
</dbReference>
<evidence type="ECO:0000259" key="3">
    <source>
        <dbReference type="PROSITE" id="PS51820"/>
    </source>
</evidence>
<dbReference type="InterPro" id="IPR036116">
    <property type="entry name" value="FN3_sf"/>
</dbReference>
<dbReference type="NCBIfam" id="TIGR04183">
    <property type="entry name" value="Por_Secre_tail"/>
    <property type="match status" value="1"/>
</dbReference>
<comment type="caution">
    <text evidence="4">The sequence shown here is derived from an EMBL/GenBank/DDBJ whole genome shotgun (WGS) entry which is preliminary data.</text>
</comment>
<sequence>MIKKTVGLWGLLLIFYHAAFSQVDTTFIYRTGMPYGTLDIRIAKSATRYYYLEEGKTFSFRESSPGVKTNTYRDMTSWDSSPYGQGNLREKNGSASNFIMNYRLLLPVNYNASIDDGYPLIVMMHGLGERANCWDNSCYWDTRSWRPGTNTPPAPTSSGHQLLNNDHNLLHGGAIHLAMRNAAGSKLPNDPTLPDRSFPGFVLFPQDLNGWDGGQAQDVIRIVRLLIKKYNIDPNRIYIHGLSNGGAAVFDVIKRAPWLFSAAAGMSAVSESSILSTGLAPKISTIGLWFFQGGRDTAPTPGKTRGYVKRFREAGLTVRYNEYPNLGHGTWNTAYNEPDFFLWLRSHNKSKVHVFADNPTLCQTTGQGVKMDLAEGFLAYQWERNGAIISGATSASYTATTTGVYRARFSRLSRTPSEAQWNQWSDPITVVSSSPAQAEIEQTGSVVLKDLNNYNYAHLFSAAEADHYYWYKNGTLVNLSGDQDDTTRYVRLSSTNASGAYTLVTAGFNNCPSPPSAAKNVFFNNEAPINITAPTTFTSGTVTNSSAVINWTDASSNEGGFEIWRRKKTGTTTYTKWVMATLTNANVKTFNDTGLEPSSTYQYKIRAVSSTGRSNYTPLSSSQFLTVVTGADTQLPTVPQNLTAASTAIKEITLSWQGSTDNTGIREYVITYGATTVNTGSPATSFKLKDLPLNTNFTFTVKAKDLGDNLSGASNSASGNTFVTGLYYEHSTGAWNDIDAVNWNVAEFTGQVPNFTLAPRTQEDYFNFEFDGYLYISAGGSYQFQTTSDDGSKLTVDTTLVVDNDGLHASRTITGPVITLGSGPHTINCKYIEDTGGATLTVRYKGPDTGNSWVVIPNSALRSSNTGSASMRMASAEEPEITRPEMPPLKATIFPNPSTPGENITVKLDAPAGDPVHVSLVDMMGKPFYENIFEGATLAEGAALVPRERLSRGIYVIVVRQGDQVIRERILVKD</sequence>
<keyword evidence="5" id="KW-1185">Reference proteome</keyword>
<dbReference type="SUPFAM" id="SSF56988">
    <property type="entry name" value="Anthrax protective antigen"/>
    <property type="match status" value="1"/>
</dbReference>
<dbReference type="Pfam" id="PF00041">
    <property type="entry name" value="fn3"/>
    <property type="match status" value="1"/>
</dbReference>
<accession>A0AAP2DJF7</accession>
<dbReference type="SMART" id="SM00060">
    <property type="entry name" value="FN3"/>
    <property type="match status" value="2"/>
</dbReference>
<keyword evidence="1" id="KW-0732">Signal</keyword>
<dbReference type="SMART" id="SM00758">
    <property type="entry name" value="PA14"/>
    <property type="match status" value="1"/>
</dbReference>
<organism evidence="4 5">
    <name type="scientific">Chryseosolibacter histidini</name>
    <dbReference type="NCBI Taxonomy" id="2782349"/>
    <lineage>
        <taxon>Bacteria</taxon>
        <taxon>Pseudomonadati</taxon>
        <taxon>Bacteroidota</taxon>
        <taxon>Cytophagia</taxon>
        <taxon>Cytophagales</taxon>
        <taxon>Chryseotaleaceae</taxon>
        <taxon>Chryseosolibacter</taxon>
    </lineage>
</organism>
<dbReference type="InterPro" id="IPR011658">
    <property type="entry name" value="PA14_dom"/>
</dbReference>
<dbReference type="GO" id="GO:0008236">
    <property type="term" value="F:serine-type peptidase activity"/>
    <property type="evidence" value="ECO:0007669"/>
    <property type="project" value="InterPro"/>
</dbReference>
<dbReference type="Gene3D" id="3.40.50.1820">
    <property type="entry name" value="alpha/beta hydrolase"/>
    <property type="match status" value="1"/>
</dbReference>
<dbReference type="RefSeq" id="WP_254163270.1">
    <property type="nucleotide sequence ID" value="NZ_JAHESF010000009.1"/>
</dbReference>
<dbReference type="AlphaFoldDB" id="A0AAP2DJF7"/>
<dbReference type="PROSITE" id="PS51820">
    <property type="entry name" value="PA14"/>
    <property type="match status" value="1"/>
</dbReference>
<feature type="domain" description="PA14" evidence="3">
    <location>
        <begin position="718"/>
        <end position="860"/>
    </location>
</feature>
<dbReference type="SUPFAM" id="SSF53474">
    <property type="entry name" value="alpha/beta-Hydrolases"/>
    <property type="match status" value="1"/>
</dbReference>
<dbReference type="GO" id="GO:0006508">
    <property type="term" value="P:proteolysis"/>
    <property type="evidence" value="ECO:0007669"/>
    <property type="project" value="InterPro"/>
</dbReference>
<evidence type="ECO:0000313" key="5">
    <source>
        <dbReference type="Proteomes" id="UP001319200"/>
    </source>
</evidence>
<dbReference type="CDD" id="cd00063">
    <property type="entry name" value="FN3"/>
    <property type="match status" value="2"/>
</dbReference>
<gene>
    <name evidence="4" type="ORF">KK083_10970</name>
</gene>
<proteinExistence type="predicted"/>
<dbReference type="InterPro" id="IPR013783">
    <property type="entry name" value="Ig-like_fold"/>
</dbReference>
<dbReference type="InterPro" id="IPR001375">
    <property type="entry name" value="Peptidase_S9_cat"/>
</dbReference>
<dbReference type="EMBL" id="JAHESF010000009">
    <property type="protein sequence ID" value="MBT1697400.1"/>
    <property type="molecule type" value="Genomic_DNA"/>
</dbReference>
<dbReference type="Pfam" id="PF00326">
    <property type="entry name" value="Peptidase_S9"/>
    <property type="match status" value="1"/>
</dbReference>
<evidence type="ECO:0000256" key="1">
    <source>
        <dbReference type="ARBA" id="ARBA00022729"/>
    </source>
</evidence>
<dbReference type="Proteomes" id="UP001319200">
    <property type="component" value="Unassembled WGS sequence"/>
</dbReference>